<dbReference type="PANTHER" id="PTHR30069">
    <property type="entry name" value="TONB-DEPENDENT OUTER MEMBRANE RECEPTOR"/>
    <property type="match status" value="1"/>
</dbReference>
<evidence type="ECO:0000256" key="7">
    <source>
        <dbReference type="ARBA" id="ARBA00023136"/>
    </source>
</evidence>
<proteinExistence type="predicted"/>
<accession>A0ABT5WMB6</accession>
<dbReference type="EMBL" id="JARESE010000015">
    <property type="protein sequence ID" value="MDE8651190.1"/>
    <property type="molecule type" value="Genomic_DNA"/>
</dbReference>
<dbReference type="InterPro" id="IPR036942">
    <property type="entry name" value="Beta-barrel_TonB_sf"/>
</dbReference>
<evidence type="ECO:0000256" key="9">
    <source>
        <dbReference type="ARBA" id="ARBA00023237"/>
    </source>
</evidence>
<evidence type="ECO:0000313" key="12">
    <source>
        <dbReference type="Proteomes" id="UP001216253"/>
    </source>
</evidence>
<dbReference type="Gene3D" id="2.40.170.20">
    <property type="entry name" value="TonB-dependent receptor, beta-barrel domain"/>
    <property type="match status" value="1"/>
</dbReference>
<dbReference type="RefSeq" id="WP_275227289.1">
    <property type="nucleotide sequence ID" value="NZ_JARESE010000015.1"/>
</dbReference>
<keyword evidence="12" id="KW-1185">Reference proteome</keyword>
<dbReference type="SUPFAM" id="SSF56935">
    <property type="entry name" value="Porins"/>
    <property type="match status" value="1"/>
</dbReference>
<feature type="domain" description="TonB-dependent receptor-like beta-barrel" evidence="10">
    <location>
        <begin position="241"/>
        <end position="616"/>
    </location>
</feature>
<evidence type="ECO:0000256" key="1">
    <source>
        <dbReference type="ARBA" id="ARBA00004571"/>
    </source>
</evidence>
<evidence type="ECO:0000256" key="2">
    <source>
        <dbReference type="ARBA" id="ARBA00022448"/>
    </source>
</evidence>
<dbReference type="PANTHER" id="PTHR30069:SF29">
    <property type="entry name" value="HEMOGLOBIN AND HEMOGLOBIN-HAPTOGLOBIN-BINDING PROTEIN 1-RELATED"/>
    <property type="match status" value="1"/>
</dbReference>
<dbReference type="Pfam" id="PF00593">
    <property type="entry name" value="TonB_dep_Rec_b-barrel"/>
    <property type="match status" value="1"/>
</dbReference>
<evidence type="ECO:0000256" key="6">
    <source>
        <dbReference type="ARBA" id="ARBA00023077"/>
    </source>
</evidence>
<dbReference type="Proteomes" id="UP001216253">
    <property type="component" value="Unassembled WGS sequence"/>
</dbReference>
<keyword evidence="4" id="KW-0812">Transmembrane</keyword>
<evidence type="ECO:0000256" key="5">
    <source>
        <dbReference type="ARBA" id="ARBA00022729"/>
    </source>
</evidence>
<dbReference type="InterPro" id="IPR039426">
    <property type="entry name" value="TonB-dep_rcpt-like"/>
</dbReference>
<evidence type="ECO:0000256" key="8">
    <source>
        <dbReference type="ARBA" id="ARBA00023170"/>
    </source>
</evidence>
<dbReference type="InterPro" id="IPR000531">
    <property type="entry name" value="Beta-barrel_TonB"/>
</dbReference>
<keyword evidence="9" id="KW-0998">Cell outer membrane</keyword>
<keyword evidence="2" id="KW-0813">Transport</keyword>
<evidence type="ECO:0000256" key="3">
    <source>
        <dbReference type="ARBA" id="ARBA00022452"/>
    </source>
</evidence>
<comment type="subcellular location">
    <subcellularLocation>
        <location evidence="1">Cell outer membrane</location>
        <topology evidence="1">Multi-pass membrane protein</topology>
    </subcellularLocation>
</comment>
<organism evidence="11 12">
    <name type="scientific">Novosphingobium album</name>
    <name type="common">ex Liu et al. 2023</name>
    <dbReference type="NCBI Taxonomy" id="3031130"/>
    <lineage>
        <taxon>Bacteria</taxon>
        <taxon>Pseudomonadati</taxon>
        <taxon>Pseudomonadota</taxon>
        <taxon>Alphaproteobacteria</taxon>
        <taxon>Sphingomonadales</taxon>
        <taxon>Sphingomonadaceae</taxon>
        <taxon>Novosphingobium</taxon>
    </lineage>
</organism>
<keyword evidence="6" id="KW-0798">TonB box</keyword>
<reference evidence="11 12" key="1">
    <citation type="submission" date="2023-03" db="EMBL/GenBank/DDBJ databases">
        <title>NovoSphingobium album sp. nov. isolated from polycyclic aromatic hydrocarbons- and heavy-metal polluted soil.</title>
        <authorList>
            <person name="Liu Z."/>
            <person name="Wang K."/>
        </authorList>
    </citation>
    <scope>NUCLEOTIDE SEQUENCE [LARGE SCALE GENOMIC DNA]</scope>
    <source>
        <strain evidence="11 12">H3SJ31-1</strain>
    </source>
</reference>
<evidence type="ECO:0000259" key="10">
    <source>
        <dbReference type="Pfam" id="PF00593"/>
    </source>
</evidence>
<keyword evidence="5" id="KW-0732">Signal</keyword>
<protein>
    <submittedName>
        <fullName evidence="11">TonB-dependent receptor</fullName>
    </submittedName>
</protein>
<keyword evidence="3" id="KW-1134">Transmembrane beta strand</keyword>
<evidence type="ECO:0000256" key="4">
    <source>
        <dbReference type="ARBA" id="ARBA00022692"/>
    </source>
</evidence>
<keyword evidence="8 11" id="KW-0675">Receptor</keyword>
<evidence type="ECO:0000313" key="11">
    <source>
        <dbReference type="EMBL" id="MDE8651190.1"/>
    </source>
</evidence>
<sequence length="641" mass="69516">MSTAALAMPGGPAWAQSTQVFSETIVVNGHGEPVDSASFETRHALDGEAVAGINAASADEILRRLPAVYLPTNSRGETIAFVRNAAERQVAIFYEGADINVPWDNRLDLAMIPAGLIGTARSAAGPLAPHYGVNALGALSLSPTAGLRGKVAYGTGDRFDADLAVPLGPVMVGGSYASRDGEPLSDEADLPYSQVGRKLRTNTDRELASVFGRVGGEVGAHTLSLTAFHVWGNKGIAPESNRASGARFWRYPDLQHTLVVGNARSALGESTELDSVAWYQRFGQTIDSYASAAYDKVASREVDKDRTWGVRELLKHRAGPAMLVGSFNFLQSTHHQRDISYDSAGNPPASLPDALFYKQRNWSVGGELEYDFSTALRAEVGLGYDVVDYMRTGDKPPVKDARDWTGRAGLVLDAGSGWRVRGALGRKMRAPTMRERFGEGIKRFMPNPDLKPERIVTAEVGAEWRGERGGFYVIPFVQDLKNTIDQRNVGSLRQRINLKGSKVKGIEVGGNWRPHEYVTLAGNLTWTHVRRKNADSGTLNRIAEKPSLLANLTASYAHPSGFATSFEALHNGRAYSADTTGDMVPLERSTSFNWQVSQGFRVKNQPFDVFLHVENIGDSLIEPQLGLPAAGRAVRIGIRVG</sequence>
<keyword evidence="7" id="KW-0472">Membrane</keyword>
<name>A0ABT5WMB6_9SPHN</name>
<gene>
    <name evidence="11" type="ORF">PYV00_05595</name>
</gene>
<comment type="caution">
    <text evidence="11">The sequence shown here is derived from an EMBL/GenBank/DDBJ whole genome shotgun (WGS) entry which is preliminary data.</text>
</comment>